<sequence>MLVSGKFTVFRLSSFNFLLYEDGLVGIEMANKAEKELIGLMFWKNVAVADAASGFGIKSANVSGVVLSLVIWLASVDAKEEADCGLTGFSDCGDAGVEVATDFKGLLLMLFDLCAFEAASSCSLVIGFFLASDCNKVAVEVDADPGPSFFCLKLSRMEMDLVEPEEVDDLKEANLPSPVLAEEAEEEDAEEGVSLDSLFLFKESRIETDPTELSTAACSEFF</sequence>
<evidence type="ECO:0000313" key="2">
    <source>
        <dbReference type="Proteomes" id="UP000774326"/>
    </source>
</evidence>
<reference evidence="1" key="1">
    <citation type="journal article" date="2021" name="Open Biol.">
        <title>Shared evolutionary footprints suggest mitochondrial oxidative damage underlies multiple complex I losses in fungi.</title>
        <authorList>
            <person name="Schikora-Tamarit M.A."/>
            <person name="Marcet-Houben M."/>
            <person name="Nosek J."/>
            <person name="Gabaldon T."/>
        </authorList>
    </citation>
    <scope>NUCLEOTIDE SEQUENCE</scope>
    <source>
        <strain evidence="1">CBS2887</strain>
    </source>
</reference>
<dbReference type="EMBL" id="JAEUBG010001882">
    <property type="protein sequence ID" value="KAH3685601.1"/>
    <property type="molecule type" value="Genomic_DNA"/>
</dbReference>
<evidence type="ECO:0000313" key="1">
    <source>
        <dbReference type="EMBL" id="KAH3685601.1"/>
    </source>
</evidence>
<protein>
    <submittedName>
        <fullName evidence="1">Uncharacterized protein</fullName>
    </submittedName>
</protein>
<dbReference type="Proteomes" id="UP000774326">
    <property type="component" value="Unassembled WGS sequence"/>
</dbReference>
<proteinExistence type="predicted"/>
<keyword evidence="2" id="KW-1185">Reference proteome</keyword>
<reference evidence="1" key="2">
    <citation type="submission" date="2021-01" db="EMBL/GenBank/DDBJ databases">
        <authorList>
            <person name="Schikora-Tamarit M.A."/>
        </authorList>
    </citation>
    <scope>NUCLEOTIDE SEQUENCE</scope>
    <source>
        <strain evidence="1">CBS2887</strain>
    </source>
</reference>
<accession>A0A9P8Q7Y9</accession>
<name>A0A9P8Q7Y9_WICPI</name>
<organism evidence="1 2">
    <name type="scientific">Wickerhamomyces pijperi</name>
    <name type="common">Yeast</name>
    <name type="synonym">Pichia pijperi</name>
    <dbReference type="NCBI Taxonomy" id="599730"/>
    <lineage>
        <taxon>Eukaryota</taxon>
        <taxon>Fungi</taxon>
        <taxon>Dikarya</taxon>
        <taxon>Ascomycota</taxon>
        <taxon>Saccharomycotina</taxon>
        <taxon>Saccharomycetes</taxon>
        <taxon>Phaffomycetales</taxon>
        <taxon>Wickerhamomycetaceae</taxon>
        <taxon>Wickerhamomyces</taxon>
    </lineage>
</organism>
<comment type="caution">
    <text evidence="1">The sequence shown here is derived from an EMBL/GenBank/DDBJ whole genome shotgun (WGS) entry which is preliminary data.</text>
</comment>
<dbReference type="AlphaFoldDB" id="A0A9P8Q7Y9"/>
<gene>
    <name evidence="1" type="ORF">WICPIJ_003431</name>
</gene>